<reference evidence="2 3" key="1">
    <citation type="journal article" date="2018" name="Front. Plant Sci.">
        <title>Red Clover (Trifolium pratense) and Zigzag Clover (T. medium) - A Picture of Genomic Similarities and Differences.</title>
        <authorList>
            <person name="Dluhosova J."/>
            <person name="Istvanek J."/>
            <person name="Nedelnik J."/>
            <person name="Repkova J."/>
        </authorList>
    </citation>
    <scope>NUCLEOTIDE SEQUENCE [LARGE SCALE GENOMIC DNA]</scope>
    <source>
        <strain evidence="3">cv. 10/8</strain>
        <tissue evidence="2">Leaf</tissue>
    </source>
</reference>
<evidence type="ECO:0000313" key="2">
    <source>
        <dbReference type="EMBL" id="MCI95244.1"/>
    </source>
</evidence>
<organism evidence="2 3">
    <name type="scientific">Trifolium medium</name>
    <dbReference type="NCBI Taxonomy" id="97028"/>
    <lineage>
        <taxon>Eukaryota</taxon>
        <taxon>Viridiplantae</taxon>
        <taxon>Streptophyta</taxon>
        <taxon>Embryophyta</taxon>
        <taxon>Tracheophyta</taxon>
        <taxon>Spermatophyta</taxon>
        <taxon>Magnoliopsida</taxon>
        <taxon>eudicotyledons</taxon>
        <taxon>Gunneridae</taxon>
        <taxon>Pentapetalae</taxon>
        <taxon>rosids</taxon>
        <taxon>fabids</taxon>
        <taxon>Fabales</taxon>
        <taxon>Fabaceae</taxon>
        <taxon>Papilionoideae</taxon>
        <taxon>50 kb inversion clade</taxon>
        <taxon>NPAAA clade</taxon>
        <taxon>Hologalegina</taxon>
        <taxon>IRL clade</taxon>
        <taxon>Trifolieae</taxon>
        <taxon>Trifolium</taxon>
    </lineage>
</organism>
<evidence type="ECO:0000313" key="3">
    <source>
        <dbReference type="Proteomes" id="UP000265520"/>
    </source>
</evidence>
<protein>
    <submittedName>
        <fullName evidence="2">Uncharacterized protein</fullName>
    </submittedName>
</protein>
<feature type="non-terminal residue" evidence="2">
    <location>
        <position position="67"/>
    </location>
</feature>
<feature type="non-terminal residue" evidence="2">
    <location>
        <position position="1"/>
    </location>
</feature>
<dbReference type="AlphaFoldDB" id="A0A392W3K1"/>
<comment type="caution">
    <text evidence="2">The sequence shown here is derived from an EMBL/GenBank/DDBJ whole genome shotgun (WGS) entry which is preliminary data.</text>
</comment>
<name>A0A392W3K1_9FABA</name>
<feature type="region of interest" description="Disordered" evidence="1">
    <location>
        <begin position="1"/>
        <end position="21"/>
    </location>
</feature>
<keyword evidence="3" id="KW-1185">Reference proteome</keyword>
<evidence type="ECO:0000256" key="1">
    <source>
        <dbReference type="SAM" id="MobiDB-lite"/>
    </source>
</evidence>
<dbReference type="EMBL" id="LXQA011381047">
    <property type="protein sequence ID" value="MCI95244.1"/>
    <property type="molecule type" value="Genomic_DNA"/>
</dbReference>
<dbReference type="Proteomes" id="UP000265520">
    <property type="component" value="Unassembled WGS sequence"/>
</dbReference>
<proteinExistence type="predicted"/>
<accession>A0A392W3K1</accession>
<sequence>VPVALLDNNPSPDFPLSDEKDLDLDSNTVVSAPPDSASKFERFALAMRSPPMTTVNLVSASPPQYFD</sequence>